<dbReference type="Proteomes" id="UP001234989">
    <property type="component" value="Chromosome 1"/>
</dbReference>
<proteinExistence type="predicted"/>
<dbReference type="PANTHER" id="PTHR47926">
    <property type="entry name" value="PENTATRICOPEPTIDE REPEAT-CONTAINING PROTEIN"/>
    <property type="match status" value="1"/>
</dbReference>
<name>A0AAF0T7H7_SOLVR</name>
<protein>
    <submittedName>
        <fullName evidence="1">Uncharacterized protein</fullName>
    </submittedName>
</protein>
<accession>A0AAF0T7H7</accession>
<evidence type="ECO:0000313" key="2">
    <source>
        <dbReference type="Proteomes" id="UP001234989"/>
    </source>
</evidence>
<organism evidence="1 2">
    <name type="scientific">Solanum verrucosum</name>
    <dbReference type="NCBI Taxonomy" id="315347"/>
    <lineage>
        <taxon>Eukaryota</taxon>
        <taxon>Viridiplantae</taxon>
        <taxon>Streptophyta</taxon>
        <taxon>Embryophyta</taxon>
        <taxon>Tracheophyta</taxon>
        <taxon>Spermatophyta</taxon>
        <taxon>Magnoliopsida</taxon>
        <taxon>eudicotyledons</taxon>
        <taxon>Gunneridae</taxon>
        <taxon>Pentapetalae</taxon>
        <taxon>asterids</taxon>
        <taxon>lamiids</taxon>
        <taxon>Solanales</taxon>
        <taxon>Solanaceae</taxon>
        <taxon>Solanoideae</taxon>
        <taxon>Solaneae</taxon>
        <taxon>Solanum</taxon>
    </lineage>
</organism>
<reference evidence="1" key="1">
    <citation type="submission" date="2023-08" db="EMBL/GenBank/DDBJ databases">
        <title>A de novo genome assembly of Solanum verrucosum Schlechtendal, a Mexican diploid species geographically isolated from the other diploid A-genome species in potato relatives.</title>
        <authorList>
            <person name="Hosaka K."/>
        </authorList>
    </citation>
    <scope>NUCLEOTIDE SEQUENCE</scope>
    <source>
        <tissue evidence="1">Young leaves</tissue>
    </source>
</reference>
<dbReference type="InterPro" id="IPR046960">
    <property type="entry name" value="PPR_At4g14850-like_plant"/>
</dbReference>
<dbReference type="AlphaFoldDB" id="A0AAF0T7H7"/>
<dbReference type="GO" id="GO:0009451">
    <property type="term" value="P:RNA modification"/>
    <property type="evidence" value="ECO:0007669"/>
    <property type="project" value="InterPro"/>
</dbReference>
<gene>
    <name evidence="1" type="ORF">MTR67_000473</name>
</gene>
<keyword evidence="2" id="KW-1185">Reference proteome</keyword>
<evidence type="ECO:0000313" key="1">
    <source>
        <dbReference type="EMBL" id="WMV07088.1"/>
    </source>
</evidence>
<dbReference type="GO" id="GO:0003723">
    <property type="term" value="F:RNA binding"/>
    <property type="evidence" value="ECO:0007669"/>
    <property type="project" value="InterPro"/>
</dbReference>
<dbReference type="EMBL" id="CP133612">
    <property type="protein sequence ID" value="WMV07088.1"/>
    <property type="molecule type" value="Genomic_DNA"/>
</dbReference>
<sequence>MLLMDNHLNLANGAPSRCHSKLDFIAAARLDQYLTIKQNKEYSKCLPVKKHICTWKCYDFFPSINDEAYDFIKKMPFFEADATVLGACRLGGAIELGNEVAQLLLESQQSHSGHYVQLSSIYVGAERSEKSMLDPGIHKLRFQPTVLFRRVDNCSSF</sequence>